<dbReference type="PANTHER" id="PTHR30246:SF1">
    <property type="entry name" value="2-DEHYDRO-3-DEOXY-6-PHOSPHOGALACTONATE ALDOLASE-RELATED"/>
    <property type="match status" value="1"/>
</dbReference>
<comment type="pathway">
    <text evidence="1">Carbohydrate acid metabolism.</text>
</comment>
<comment type="subunit">
    <text evidence="3">Homotrimer.</text>
</comment>
<dbReference type="EMBL" id="SOHJ01000014">
    <property type="protein sequence ID" value="TFD57231.1"/>
    <property type="molecule type" value="Genomic_DNA"/>
</dbReference>
<evidence type="ECO:0000256" key="4">
    <source>
        <dbReference type="ARBA" id="ARBA00023239"/>
    </source>
</evidence>
<dbReference type="Pfam" id="PF01081">
    <property type="entry name" value="Aldolase"/>
    <property type="match status" value="1"/>
</dbReference>
<dbReference type="InterPro" id="IPR000887">
    <property type="entry name" value="Aldlse_KDPG_KHG"/>
</dbReference>
<dbReference type="Proteomes" id="UP000298170">
    <property type="component" value="Unassembled WGS sequence"/>
</dbReference>
<evidence type="ECO:0000313" key="6">
    <source>
        <dbReference type="EMBL" id="TFD57231.1"/>
    </source>
</evidence>
<dbReference type="InterPro" id="IPR013785">
    <property type="entry name" value="Aldolase_TIM"/>
</dbReference>
<keyword evidence="5" id="KW-0119">Carbohydrate metabolism</keyword>
<dbReference type="CDD" id="cd00452">
    <property type="entry name" value="KDPG_aldolase"/>
    <property type="match status" value="1"/>
</dbReference>
<gene>
    <name evidence="6" type="ORF">E3T39_14535</name>
</gene>
<dbReference type="AlphaFoldDB" id="A0A4R9ABS0"/>
<accession>A0A4R9ABS0</accession>
<sequence length="222" mass="22205">MTVSCTPNDFLAGLQRERLLAIIRATDPDAALAASLALFASGIRFLEVSLVTTDALGIIAELARLAPSDCLVGAGTVLTIDDVHRSAAAGATFMVTPAVTDAIAESAQLGLPVCAGALTPTEVVAARSAGATVVKLFPGSFGGPAYLKALRDPLPDVPFVPVGGVDAALAAQYFAVGALAVGIGSPLLGDAARGGDLDALRGRAAGFLAVRDDVNQLAAARA</sequence>
<evidence type="ECO:0000256" key="5">
    <source>
        <dbReference type="ARBA" id="ARBA00023277"/>
    </source>
</evidence>
<reference evidence="6 7" key="1">
    <citation type="submission" date="2019-03" db="EMBL/GenBank/DDBJ databases">
        <title>Genomics of glacier-inhabiting Cryobacterium strains.</title>
        <authorList>
            <person name="Liu Q."/>
            <person name="Xin Y.-H."/>
        </authorList>
    </citation>
    <scope>NUCLEOTIDE SEQUENCE [LARGE SCALE GENOMIC DNA]</scope>
    <source>
        <strain evidence="6 7">Sr39</strain>
    </source>
</reference>
<comment type="caution">
    <text evidence="6">The sequence shown here is derived from an EMBL/GenBank/DDBJ whole genome shotgun (WGS) entry which is preliminary data.</text>
</comment>
<dbReference type="GO" id="GO:0016829">
    <property type="term" value="F:lyase activity"/>
    <property type="evidence" value="ECO:0007669"/>
    <property type="project" value="UniProtKB-KW"/>
</dbReference>
<dbReference type="Gene3D" id="3.20.20.70">
    <property type="entry name" value="Aldolase class I"/>
    <property type="match status" value="1"/>
</dbReference>
<proteinExistence type="inferred from homology"/>
<name>A0A4R9ABS0_9MICO</name>
<dbReference type="OrthoDB" id="9805177at2"/>
<comment type="similarity">
    <text evidence="2">Belongs to the KHG/KDPG aldolase family.</text>
</comment>
<dbReference type="SUPFAM" id="SSF51569">
    <property type="entry name" value="Aldolase"/>
    <property type="match status" value="1"/>
</dbReference>
<keyword evidence="4" id="KW-0456">Lyase</keyword>
<keyword evidence="7" id="KW-1185">Reference proteome</keyword>
<evidence type="ECO:0000313" key="7">
    <source>
        <dbReference type="Proteomes" id="UP000298170"/>
    </source>
</evidence>
<organism evidence="6 7">
    <name type="scientific">Cryobacterium suzukii</name>
    <dbReference type="NCBI Taxonomy" id="1259198"/>
    <lineage>
        <taxon>Bacteria</taxon>
        <taxon>Bacillati</taxon>
        <taxon>Actinomycetota</taxon>
        <taxon>Actinomycetes</taxon>
        <taxon>Micrococcales</taxon>
        <taxon>Microbacteriaceae</taxon>
        <taxon>Cryobacterium</taxon>
    </lineage>
</organism>
<evidence type="ECO:0000256" key="1">
    <source>
        <dbReference type="ARBA" id="ARBA00004761"/>
    </source>
</evidence>
<evidence type="ECO:0000256" key="2">
    <source>
        <dbReference type="ARBA" id="ARBA00006906"/>
    </source>
</evidence>
<dbReference type="PANTHER" id="PTHR30246">
    <property type="entry name" value="2-KETO-3-DEOXY-6-PHOSPHOGLUCONATE ALDOLASE"/>
    <property type="match status" value="1"/>
</dbReference>
<evidence type="ECO:0000256" key="3">
    <source>
        <dbReference type="ARBA" id="ARBA00011233"/>
    </source>
</evidence>
<dbReference type="RefSeq" id="WP_134516537.1">
    <property type="nucleotide sequence ID" value="NZ_SOHJ01000014.1"/>
</dbReference>
<protein>
    <submittedName>
        <fullName evidence="6">Bifunctional 4-hydroxy-2-oxoglutarate aldolase/2-dehydro-3-deoxy-phosphogluconate aldolase</fullName>
    </submittedName>
</protein>